<dbReference type="Proteomes" id="UP001238805">
    <property type="component" value="Chromosome"/>
</dbReference>
<name>A0ABY8VIS5_9CORY</name>
<dbReference type="EMBL" id="CP126970">
    <property type="protein sequence ID" value="WIM69570.1"/>
    <property type="molecule type" value="Genomic_DNA"/>
</dbReference>
<evidence type="ECO:0000313" key="3">
    <source>
        <dbReference type="Proteomes" id="UP001238805"/>
    </source>
</evidence>
<organism evidence="2 3">
    <name type="scientific">Corynebacterium suedekumii</name>
    <dbReference type="NCBI Taxonomy" id="3049801"/>
    <lineage>
        <taxon>Bacteria</taxon>
        <taxon>Bacillati</taxon>
        <taxon>Actinomycetota</taxon>
        <taxon>Actinomycetes</taxon>
        <taxon>Mycobacteriales</taxon>
        <taxon>Corynebacteriaceae</taxon>
        <taxon>Corynebacterium</taxon>
    </lineage>
</organism>
<keyword evidence="3" id="KW-1185">Reference proteome</keyword>
<protein>
    <recommendedName>
        <fullName evidence="4">Restriction endonuclease</fullName>
    </recommendedName>
</protein>
<reference evidence="2 3" key="1">
    <citation type="submission" date="2023-05" db="EMBL/GenBank/DDBJ databases">
        <title>Corynebacterium suedekumii sp. nov. and Corynebacterium breve sp. nov. isolated from raw cow's milk.</title>
        <authorList>
            <person name="Baer M.K."/>
            <person name="Mehl L."/>
            <person name="Hellmuth R."/>
            <person name="Marke G."/>
            <person name="Lipski A."/>
        </authorList>
    </citation>
    <scope>NUCLEOTIDE SEQUENCE [LARGE SCALE GENOMIC DNA]</scope>
    <source>
        <strain evidence="2 3">LM112</strain>
    </source>
</reference>
<evidence type="ECO:0000313" key="2">
    <source>
        <dbReference type="EMBL" id="WIM69570.1"/>
    </source>
</evidence>
<accession>A0ABY8VIS5</accession>
<sequence length="291" mass="31908">MSNPWTRVAAGRVVYNPDLDRLGELITGPVLDGARTQSGRAAKAVDAWIAGEFRRAGFEPSSVWPRESAPWVLPADVRRLIELSSSDVEKYLSGLLEKNRSIAPADARFLGRAYVKQVDVAISHWSTGPELLVSTKMMTASFGKNLANRFEEAYGDAGNLRARYPLAAVGFFFVLHASVLVEEPAAFTRAVDMLRKLRDAGDGNGYTATCLVLVDWDESSVKGSRPVLVLPGTPRNETPPDSLSADRVPWDLGPEQFFETMIEQILDASPVTFHPEARLLRTHAQGNEADV</sequence>
<evidence type="ECO:0000256" key="1">
    <source>
        <dbReference type="SAM" id="MobiDB-lite"/>
    </source>
</evidence>
<evidence type="ECO:0008006" key="4">
    <source>
        <dbReference type="Google" id="ProtNLM"/>
    </source>
</evidence>
<proteinExistence type="predicted"/>
<dbReference type="RefSeq" id="WP_284874164.1">
    <property type="nucleotide sequence ID" value="NZ_CP126970.1"/>
</dbReference>
<feature type="region of interest" description="Disordered" evidence="1">
    <location>
        <begin position="227"/>
        <end position="246"/>
    </location>
</feature>
<gene>
    <name evidence="2" type="ORF">QP029_09985</name>
</gene>